<dbReference type="Gene3D" id="3.40.50.970">
    <property type="match status" value="1"/>
</dbReference>
<protein>
    <submittedName>
        <fullName evidence="2">Transketolase C-terminal domain-containing protein</fullName>
    </submittedName>
</protein>
<reference evidence="2 3" key="1">
    <citation type="submission" date="2023-06" db="EMBL/GenBank/DDBJ databases">
        <title>Azospirillum isscasensis sp.nov, a bacterium isolated from rhizosphere soil of rice.</title>
        <authorList>
            <person name="Wang H."/>
        </authorList>
    </citation>
    <scope>NUCLEOTIDE SEQUENCE [LARGE SCALE GENOMIC DNA]</scope>
    <source>
        <strain evidence="2 3">C340-1</strain>
    </source>
</reference>
<gene>
    <name evidence="2" type="ORF">QSG27_24325</name>
</gene>
<keyword evidence="3" id="KW-1185">Reference proteome</keyword>
<dbReference type="InterPro" id="IPR033248">
    <property type="entry name" value="Transketolase_C"/>
</dbReference>
<evidence type="ECO:0000259" key="1">
    <source>
        <dbReference type="SMART" id="SM00861"/>
    </source>
</evidence>
<dbReference type="SMART" id="SM00861">
    <property type="entry name" value="Transket_pyr"/>
    <property type="match status" value="1"/>
</dbReference>
<dbReference type="SUPFAM" id="SSF52518">
    <property type="entry name" value="Thiamin diphosphate-binding fold (THDP-binding)"/>
    <property type="match status" value="1"/>
</dbReference>
<proteinExistence type="predicted"/>
<feature type="domain" description="Transketolase-like pyrimidine-binding" evidence="1">
    <location>
        <begin position="1"/>
        <end position="163"/>
    </location>
</feature>
<dbReference type="PANTHER" id="PTHR43825">
    <property type="entry name" value="PYRUVATE DEHYDROGENASE E1 COMPONENT"/>
    <property type="match status" value="1"/>
</dbReference>
<dbReference type="SUPFAM" id="SSF52922">
    <property type="entry name" value="TK C-terminal domain-like"/>
    <property type="match status" value="1"/>
</dbReference>
<dbReference type="InterPro" id="IPR029061">
    <property type="entry name" value="THDP-binding"/>
</dbReference>
<dbReference type="Pfam" id="PF02780">
    <property type="entry name" value="Transketolase_C"/>
    <property type="match status" value="1"/>
</dbReference>
<sequence length="311" mass="32585">MRQVAINMVETLARRDPRVVFIGSDLGPNVLAGMKRDMPERFFMEGVAEQHVIGMAAGLAMEGFVPYINTIATFLTRRCLDQIAIDLCMENLPARLIASGGGLVYAPLGPTHLAFEDMALLRALPNMAIVAPADAAEMERLMQASLDWPGPLYIRLAKGGDPVVSRAEAGFAIGKAIPMRPGGEVVLIGTGIMTGRALAAAERLAAQGIEAGVLHVHTVKPLDTEAVLAAADGARLLVTVEEHSRVGGLGSAVGEALLDHRDGGRPRLLRLALPDAFPEGYGSQDHLLTKAGLSVDGIAAAVAGALSPAVR</sequence>
<dbReference type="RefSeq" id="WP_306710702.1">
    <property type="nucleotide sequence ID" value="NZ_JAUJFI010000174.1"/>
</dbReference>
<evidence type="ECO:0000313" key="3">
    <source>
        <dbReference type="Proteomes" id="UP001227317"/>
    </source>
</evidence>
<dbReference type="PANTHER" id="PTHR43825:SF5">
    <property type="entry name" value="HYPOTHETICAL TRANSKETOLASE FAMILY PROTEIN"/>
    <property type="match status" value="1"/>
</dbReference>
<dbReference type="InterPro" id="IPR009014">
    <property type="entry name" value="Transketo_C/PFOR_II"/>
</dbReference>
<accession>A0ABU0WQM2</accession>
<dbReference type="CDD" id="cd07033">
    <property type="entry name" value="TPP_PYR_DXS_TK_like"/>
    <property type="match status" value="1"/>
</dbReference>
<dbReference type="Proteomes" id="UP001227317">
    <property type="component" value="Unassembled WGS sequence"/>
</dbReference>
<dbReference type="InterPro" id="IPR005475">
    <property type="entry name" value="Transketolase-like_Pyr-bd"/>
</dbReference>
<comment type="caution">
    <text evidence="2">The sequence shown here is derived from an EMBL/GenBank/DDBJ whole genome shotgun (WGS) entry which is preliminary data.</text>
</comment>
<dbReference type="Gene3D" id="3.40.50.920">
    <property type="match status" value="1"/>
</dbReference>
<name>A0ABU0WQM2_9PROT</name>
<evidence type="ECO:0000313" key="2">
    <source>
        <dbReference type="EMBL" id="MDQ2105844.1"/>
    </source>
</evidence>
<organism evidence="2 3">
    <name type="scientific">Azospirillum isscasi</name>
    <dbReference type="NCBI Taxonomy" id="3053926"/>
    <lineage>
        <taxon>Bacteria</taxon>
        <taxon>Pseudomonadati</taxon>
        <taxon>Pseudomonadota</taxon>
        <taxon>Alphaproteobacteria</taxon>
        <taxon>Rhodospirillales</taxon>
        <taxon>Azospirillaceae</taxon>
        <taxon>Azospirillum</taxon>
    </lineage>
</organism>
<dbReference type="Pfam" id="PF02779">
    <property type="entry name" value="Transket_pyr"/>
    <property type="match status" value="1"/>
</dbReference>
<dbReference type="InterPro" id="IPR051157">
    <property type="entry name" value="PDH/Transketolase"/>
</dbReference>
<dbReference type="EMBL" id="JAUJFI010000174">
    <property type="protein sequence ID" value="MDQ2105844.1"/>
    <property type="molecule type" value="Genomic_DNA"/>
</dbReference>